<name>A0A437AK10_9MICR</name>
<dbReference type="Gene3D" id="1.10.150.450">
    <property type="match status" value="1"/>
</dbReference>
<proteinExistence type="predicted"/>
<evidence type="ECO:0000313" key="2">
    <source>
        <dbReference type="Proteomes" id="UP000282876"/>
    </source>
</evidence>
<comment type="caution">
    <text evidence="1">The sequence shown here is derived from an EMBL/GenBank/DDBJ whole genome shotgun (WGS) entry which is preliminary data.</text>
</comment>
<dbReference type="Pfam" id="PF00702">
    <property type="entry name" value="Hydrolase"/>
    <property type="match status" value="1"/>
</dbReference>
<dbReference type="InterPro" id="IPR036412">
    <property type="entry name" value="HAD-like_sf"/>
</dbReference>
<dbReference type="InterPro" id="IPR023214">
    <property type="entry name" value="HAD_sf"/>
</dbReference>
<dbReference type="OrthoDB" id="40579at2759"/>
<reference evidence="1 2" key="1">
    <citation type="submission" date="2018-10" db="EMBL/GenBank/DDBJ databases">
        <title>Draft genome sequence of the microsporidian Tubulinosema ratisbonensis.</title>
        <authorList>
            <person name="Polonais V."/>
            <person name="Peyretaillade E."/>
            <person name="Niehus S."/>
            <person name="Wawrzyniak I."/>
            <person name="Franchet A."/>
            <person name="Gaspin C."/>
            <person name="Reichstadt M."/>
            <person name="Belser C."/>
            <person name="Labadie K."/>
            <person name="Delbac F."/>
            <person name="Ferrandon D."/>
        </authorList>
    </citation>
    <scope>NUCLEOTIDE SEQUENCE [LARGE SCALE GENOMIC DNA]</scope>
    <source>
        <strain evidence="1 2">Franzen</strain>
    </source>
</reference>
<dbReference type="EMBL" id="RCSS01000498">
    <property type="protein sequence ID" value="RVD91515.1"/>
    <property type="molecule type" value="Genomic_DNA"/>
</dbReference>
<dbReference type="Proteomes" id="UP000282876">
    <property type="component" value="Unassembled WGS sequence"/>
</dbReference>
<gene>
    <name evidence="1" type="ORF">TUBRATIS_20350</name>
</gene>
<organism evidence="1 2">
    <name type="scientific">Tubulinosema ratisbonensis</name>
    <dbReference type="NCBI Taxonomy" id="291195"/>
    <lineage>
        <taxon>Eukaryota</taxon>
        <taxon>Fungi</taxon>
        <taxon>Fungi incertae sedis</taxon>
        <taxon>Microsporidia</taxon>
        <taxon>Tubulinosematoidea</taxon>
        <taxon>Tubulinosematidae</taxon>
        <taxon>Tubulinosema</taxon>
    </lineage>
</organism>
<evidence type="ECO:0000313" key="1">
    <source>
        <dbReference type="EMBL" id="RVD91515.1"/>
    </source>
</evidence>
<dbReference type="AlphaFoldDB" id="A0A437AK10"/>
<protein>
    <submittedName>
        <fullName evidence="1">Pyrimidine 5-nucleotidase</fullName>
    </submittedName>
</protein>
<dbReference type="VEuPathDB" id="MicrosporidiaDB:TUBRATIS_20350"/>
<accession>A0A437AK10</accession>
<keyword evidence="2" id="KW-1185">Reference proteome</keyword>
<dbReference type="SUPFAM" id="SSF56784">
    <property type="entry name" value="HAD-like"/>
    <property type="match status" value="1"/>
</dbReference>
<dbReference type="Gene3D" id="3.40.50.1000">
    <property type="entry name" value="HAD superfamily/HAD-like"/>
    <property type="match status" value="1"/>
</dbReference>
<sequence length="233" mass="27657">MLLFFITSCKSLIPILLKQKQVDRISKTDKSVKNLYLFDFDGTLYTSTPKLKYKANKAQEKCLKKHLDKENYKKEITYKEFVKKYTFPFYGLIRLGHDPHTVLNETVNKVFKNFKLEISDKIVEKIRNLPGDKMILTNNLAEKVKDIINDSKLKDIFTFVIGPDFYSKDFISKPSKNVFHILNNKFKNDLQYENIYFFDDERKNVEEGKLVKWISIECTFKEMFEKLSKLNKN</sequence>